<dbReference type="InterPro" id="IPR020806">
    <property type="entry name" value="PKS_PP-bd"/>
</dbReference>
<dbReference type="Gene3D" id="3.40.640.10">
    <property type="entry name" value="Type I PLP-dependent aspartate aminotransferase-like (Major domain)"/>
    <property type="match status" value="1"/>
</dbReference>
<dbReference type="Gene3D" id="3.90.1150.10">
    <property type="entry name" value="Aspartate Aminotransferase, domain 1"/>
    <property type="match status" value="1"/>
</dbReference>
<dbReference type="PROSITE" id="PS50075">
    <property type="entry name" value="CARRIER"/>
    <property type="match status" value="1"/>
</dbReference>
<comment type="similarity">
    <text evidence="2">Belongs to the ATP-dependent AMP-binding enzyme family.</text>
</comment>
<dbReference type="Pfam" id="PF00550">
    <property type="entry name" value="PP-binding"/>
    <property type="match status" value="1"/>
</dbReference>
<keyword evidence="7" id="KW-0663">Pyridoxal phosphate</keyword>
<comment type="cofactor">
    <cofactor evidence="1">
        <name>pyridoxal 5'-phosphate</name>
        <dbReference type="ChEBI" id="CHEBI:597326"/>
    </cofactor>
</comment>
<keyword evidence="10" id="KW-0032">Aminotransferase</keyword>
<keyword evidence="4" id="KW-0597">Phosphoprotein</keyword>
<organism evidence="10 11">
    <name type="scientific">Pendulispora albinea</name>
    <dbReference type="NCBI Taxonomy" id="2741071"/>
    <lineage>
        <taxon>Bacteria</taxon>
        <taxon>Pseudomonadati</taxon>
        <taxon>Myxococcota</taxon>
        <taxon>Myxococcia</taxon>
        <taxon>Myxococcales</taxon>
        <taxon>Sorangiineae</taxon>
        <taxon>Pendulisporaceae</taxon>
        <taxon>Pendulispora</taxon>
    </lineage>
</organism>
<keyword evidence="3" id="KW-0596">Phosphopantetheine</keyword>
<evidence type="ECO:0000313" key="11">
    <source>
        <dbReference type="Proteomes" id="UP001370348"/>
    </source>
</evidence>
<proteinExistence type="inferred from homology"/>
<dbReference type="InterPro" id="IPR045851">
    <property type="entry name" value="AMP-bd_C_sf"/>
</dbReference>
<dbReference type="Gene3D" id="3.20.20.30">
    <property type="entry name" value="Luciferase-like domain"/>
    <property type="match status" value="1"/>
</dbReference>
<evidence type="ECO:0000256" key="5">
    <source>
        <dbReference type="ARBA" id="ARBA00022598"/>
    </source>
</evidence>
<name>A0ABZ2LLF0_9BACT</name>
<feature type="domain" description="Carrier" evidence="9">
    <location>
        <begin position="581"/>
        <end position="658"/>
    </location>
</feature>
<dbReference type="NCBIfam" id="TIGR04020">
    <property type="entry name" value="seco_metab_LLM"/>
    <property type="match status" value="1"/>
</dbReference>
<dbReference type="InterPro" id="IPR009081">
    <property type="entry name" value="PP-bd_ACP"/>
</dbReference>
<evidence type="ECO:0000256" key="6">
    <source>
        <dbReference type="ARBA" id="ARBA00022832"/>
    </source>
</evidence>
<keyword evidence="11" id="KW-1185">Reference proteome</keyword>
<dbReference type="SMART" id="SM00823">
    <property type="entry name" value="PKS_PP"/>
    <property type="match status" value="1"/>
</dbReference>
<keyword evidence="8" id="KW-0443">Lipid metabolism</keyword>
<evidence type="ECO:0000256" key="3">
    <source>
        <dbReference type="ARBA" id="ARBA00022450"/>
    </source>
</evidence>
<dbReference type="InterPro" id="IPR042099">
    <property type="entry name" value="ANL_N_sf"/>
</dbReference>
<dbReference type="Pfam" id="PF00296">
    <property type="entry name" value="Bac_luciferase"/>
    <property type="match status" value="1"/>
</dbReference>
<dbReference type="Pfam" id="PF00155">
    <property type="entry name" value="Aminotran_1_2"/>
    <property type="match status" value="1"/>
</dbReference>
<protein>
    <submittedName>
        <fullName evidence="10">Aminotransferase class I/II-fold pyridoxal phosphate-dependent enzyme</fullName>
    </submittedName>
</protein>
<dbReference type="Pfam" id="PF00501">
    <property type="entry name" value="AMP-binding"/>
    <property type="match status" value="1"/>
</dbReference>
<dbReference type="InterPro" id="IPR036736">
    <property type="entry name" value="ACP-like_sf"/>
</dbReference>
<dbReference type="EMBL" id="CP089984">
    <property type="protein sequence ID" value="WXB11767.1"/>
    <property type="molecule type" value="Genomic_DNA"/>
</dbReference>
<dbReference type="RefSeq" id="WP_394821387.1">
    <property type="nucleotide sequence ID" value="NZ_CP089984.1"/>
</dbReference>
<dbReference type="Gene3D" id="3.30.300.30">
    <property type="match status" value="1"/>
</dbReference>
<evidence type="ECO:0000313" key="10">
    <source>
        <dbReference type="EMBL" id="WXB11767.1"/>
    </source>
</evidence>
<dbReference type="InterPro" id="IPR011251">
    <property type="entry name" value="Luciferase-like_dom"/>
</dbReference>
<accession>A0ABZ2LLF0</accession>
<dbReference type="Pfam" id="PF23024">
    <property type="entry name" value="AMP-dom_DIP2-like"/>
    <property type="match status" value="1"/>
</dbReference>
<dbReference type="InterPro" id="IPR015422">
    <property type="entry name" value="PyrdxlP-dep_Trfase_small"/>
</dbReference>
<sequence>MATTTRSFRTDAETLIDVLARRAALTPDRVAYSYLRASDHTTTHMTYGELLAMATGMAAELDEMGFRGSRVLVVSEFGRHYVGAFLGCMLAGRIPVPVAAPRAPGALRELATVAADCDPAAIVAPRTILDGLRSASAAHEPLARLAWLASDECGRAPPAHGAIRERPAPEDIAFIQYTSGSVSAPRGVVVRHANLTHNLATIQRVFGHSSESRGVIWLPPNHDMGLVGGILQPLYAGFPVVLMPPSAFLRNPLTWLQAIAEHKATTSGGPNFAYDYCVRKIASAEAAQLDLSHWAAAFVGAEPIDPRVLESFARHFASGGFRRSAFLPCYGLAESTLFVSGARHDQGPKIAAISISDLDRGVVTPAREAARAIVGCGALQAGSALIVDPRDDVRCEPGRIGEIWLRGPSVAAGYWNNDAETTAVFRARPAGDADGPDYLRTGDLGFELDGDLYITGRLKELIIVRGRNICPQDIERSIEEKHPWLRGSGCAAVSDHVDGEERLAVLLELEPKKLPKPPTSLEELEVSIRESVSREHGLDVHRVVFVRPGQLPKTTSGKIRRVEARSLFLDRKSSEPSRDEPSRDEPYARLVAWAARHFAVEPATLDGSRTWVSLGLDSLKAAELNTYLEQHFGYTVSAERLFDGLTLSGLASELVSHPTVRIAPSPPPVQEVAAPAREAACVPRQSPASPVDFSLFFFSSDAERDQADKYRLFLECAAFADHHGFRAIWTPERHFHRFGGLFPNPAVLGAALAATTKRIRIRAGSVVLPLHDPVRVAEEWSTVDNLSSGRVDLAFATGWNADDFVLGPDRYASRERVLFEGVDQIRRLWRGESIVRPNGRGDPTRVRIFPAPIQGELPTWVTCSGGVERFEQAGRLGANVLTALLFQDVDELRTKLDAYRRARTQGGHDPDAGIVTLMLHTFIGSDERFVRRMVEAPFKTYLRDSVDLWRRGSTALDSLTKTEQATVLDYAFERYFHTSAMFGTPERASELVARLASAGVREIACLIDFGIDRGDVLNGLRDLGRLERRWRANGKADDRPRARHEDHDLGEAVRNRHALAHRNSGGVLQKARDFDLARRLEEANLLPFYPDLSDSDGVTCAYEGRRLLMLGSNNYLGLTADRRVREAAAAAAMADGPSVTGSRLMNGSTPAHAQLERKLAGFLGREDAVLLTTGYQANIGLLSAFMGKGTVLVVDEECHASIYDGVAVGGGKLIVFRHNDVADLDRRLSSELQSMPAMVMVDGVYSMSGDIAPLAEIREVCDRYGVPLALDDAHGLGMIGARGRGVEEAFGMLGCADVLTGTFSKSLASVGGWLAGSRHSMDWVRYHGRSMLFSASMPPPSVAAAAAALDILMAEPERVEKIRELSTYWRNGLRARGFDTGHSKTAIVPVIIGDELTCMRFAKRLCDSGVYANCVMAPAVPAHRAMMRTTVTAAHDMQHLDAALEIFERVGRELGIVPQRP</sequence>
<reference evidence="10 11" key="1">
    <citation type="submission" date="2021-12" db="EMBL/GenBank/DDBJ databases">
        <title>Discovery of the Pendulisporaceae a myxobacterial family with distinct sporulation behavior and unique specialized metabolism.</title>
        <authorList>
            <person name="Garcia R."/>
            <person name="Popoff A."/>
            <person name="Bader C.D."/>
            <person name="Loehr J."/>
            <person name="Walesch S."/>
            <person name="Walt C."/>
            <person name="Boldt J."/>
            <person name="Bunk B."/>
            <person name="Haeckl F.J.F.P.J."/>
            <person name="Gunesch A.P."/>
            <person name="Birkelbach J."/>
            <person name="Nuebel U."/>
            <person name="Pietschmann T."/>
            <person name="Bach T."/>
            <person name="Mueller R."/>
        </authorList>
    </citation>
    <scope>NUCLEOTIDE SEQUENCE [LARGE SCALE GENOMIC DNA]</scope>
    <source>
        <strain evidence="10 11">MSr11954</strain>
    </source>
</reference>
<dbReference type="PANTHER" id="PTHR22754">
    <property type="entry name" value="DISCO-INTERACTING PROTEIN 2 DIP2 -RELATED"/>
    <property type="match status" value="1"/>
</dbReference>
<dbReference type="InterPro" id="IPR040097">
    <property type="entry name" value="FAAL/FAAC"/>
</dbReference>
<dbReference type="InterPro" id="IPR025110">
    <property type="entry name" value="AMP-bd_C"/>
</dbReference>
<evidence type="ECO:0000256" key="2">
    <source>
        <dbReference type="ARBA" id="ARBA00006432"/>
    </source>
</evidence>
<evidence type="ECO:0000256" key="4">
    <source>
        <dbReference type="ARBA" id="ARBA00022553"/>
    </source>
</evidence>
<dbReference type="GO" id="GO:0008483">
    <property type="term" value="F:transaminase activity"/>
    <property type="evidence" value="ECO:0007669"/>
    <property type="project" value="UniProtKB-KW"/>
</dbReference>
<dbReference type="InterPro" id="IPR004839">
    <property type="entry name" value="Aminotransferase_I/II_large"/>
</dbReference>
<dbReference type="InterPro" id="IPR024011">
    <property type="entry name" value="Biosynth_lucif-like_mOase_dom"/>
</dbReference>
<dbReference type="SUPFAM" id="SSF51679">
    <property type="entry name" value="Bacterial luciferase-like"/>
    <property type="match status" value="1"/>
</dbReference>
<dbReference type="InterPro" id="IPR001917">
    <property type="entry name" value="Aminotrans_II_pyridoxalP_BS"/>
</dbReference>
<evidence type="ECO:0000256" key="1">
    <source>
        <dbReference type="ARBA" id="ARBA00001933"/>
    </source>
</evidence>
<dbReference type="SUPFAM" id="SSF56801">
    <property type="entry name" value="Acetyl-CoA synthetase-like"/>
    <property type="match status" value="1"/>
</dbReference>
<evidence type="ECO:0000259" key="9">
    <source>
        <dbReference type="PROSITE" id="PS50075"/>
    </source>
</evidence>
<evidence type="ECO:0000256" key="7">
    <source>
        <dbReference type="ARBA" id="ARBA00022898"/>
    </source>
</evidence>
<dbReference type="PANTHER" id="PTHR22754:SF32">
    <property type="entry name" value="DISCO-INTERACTING PROTEIN 2"/>
    <property type="match status" value="1"/>
</dbReference>
<dbReference type="InterPro" id="IPR015421">
    <property type="entry name" value="PyrdxlP-dep_Trfase_major"/>
</dbReference>
<evidence type="ECO:0000256" key="8">
    <source>
        <dbReference type="ARBA" id="ARBA00023098"/>
    </source>
</evidence>
<dbReference type="PROSITE" id="PS00599">
    <property type="entry name" value="AA_TRANSFER_CLASS_2"/>
    <property type="match status" value="1"/>
</dbReference>
<dbReference type="Gene3D" id="3.40.50.12780">
    <property type="entry name" value="N-terminal domain of ligase-like"/>
    <property type="match status" value="1"/>
</dbReference>
<gene>
    <name evidence="10" type="ORF">LZC94_28400</name>
</gene>
<dbReference type="SUPFAM" id="SSF53383">
    <property type="entry name" value="PLP-dependent transferases"/>
    <property type="match status" value="1"/>
</dbReference>
<dbReference type="InterPro" id="IPR015424">
    <property type="entry name" value="PyrdxlP-dep_Trfase"/>
</dbReference>
<dbReference type="CDD" id="cd05931">
    <property type="entry name" value="FAAL"/>
    <property type="match status" value="1"/>
</dbReference>
<keyword evidence="6" id="KW-0276">Fatty acid metabolism</keyword>
<dbReference type="InterPro" id="IPR000873">
    <property type="entry name" value="AMP-dep_synth/lig_dom"/>
</dbReference>
<keyword evidence="10" id="KW-0808">Transferase</keyword>
<keyword evidence="5" id="KW-0436">Ligase</keyword>
<dbReference type="Proteomes" id="UP001370348">
    <property type="component" value="Chromosome"/>
</dbReference>
<dbReference type="InterPro" id="IPR036661">
    <property type="entry name" value="Luciferase-like_sf"/>
</dbReference>
<dbReference type="Gene3D" id="1.10.1200.10">
    <property type="entry name" value="ACP-like"/>
    <property type="match status" value="1"/>
</dbReference>
<dbReference type="SUPFAM" id="SSF47336">
    <property type="entry name" value="ACP-like"/>
    <property type="match status" value="1"/>
</dbReference>